<dbReference type="EMBL" id="QXDL01000216">
    <property type="protein sequence ID" value="RIH80820.1"/>
    <property type="molecule type" value="Genomic_DNA"/>
</dbReference>
<organism evidence="2 3">
    <name type="scientific">Calidithermus terrae</name>
    <dbReference type="NCBI Taxonomy" id="1408545"/>
    <lineage>
        <taxon>Bacteria</taxon>
        <taxon>Thermotogati</taxon>
        <taxon>Deinococcota</taxon>
        <taxon>Deinococci</taxon>
        <taxon>Thermales</taxon>
        <taxon>Thermaceae</taxon>
        <taxon>Calidithermus</taxon>
    </lineage>
</organism>
<name>A0A399ECZ0_9DEIN</name>
<evidence type="ECO:0000313" key="3">
    <source>
        <dbReference type="Proteomes" id="UP000265715"/>
    </source>
</evidence>
<reference evidence="2 3" key="1">
    <citation type="submission" date="2018-08" db="EMBL/GenBank/DDBJ databases">
        <title>Meiothermus terrae DSM 26712 genome sequencing project.</title>
        <authorList>
            <person name="Da Costa M.S."/>
            <person name="Albuquerque L."/>
            <person name="Raposo P."/>
            <person name="Froufe H.J.C."/>
            <person name="Barroso C.S."/>
            <person name="Egas C."/>
        </authorList>
    </citation>
    <scope>NUCLEOTIDE SEQUENCE [LARGE SCALE GENOMIC DNA]</scope>
    <source>
        <strain evidence="2 3">DSM 26712</strain>
    </source>
</reference>
<feature type="compositionally biased region" description="Low complexity" evidence="1">
    <location>
        <begin position="54"/>
        <end position="63"/>
    </location>
</feature>
<feature type="region of interest" description="Disordered" evidence="1">
    <location>
        <begin position="245"/>
        <end position="289"/>
    </location>
</feature>
<feature type="compositionally biased region" description="Gly residues" evidence="1">
    <location>
        <begin position="463"/>
        <end position="474"/>
    </location>
</feature>
<feature type="region of interest" description="Disordered" evidence="1">
    <location>
        <begin position="1"/>
        <end position="153"/>
    </location>
</feature>
<feature type="region of interest" description="Disordered" evidence="1">
    <location>
        <begin position="415"/>
        <end position="474"/>
    </location>
</feature>
<feature type="region of interest" description="Disordered" evidence="1">
    <location>
        <begin position="378"/>
        <end position="400"/>
    </location>
</feature>
<sequence>MERPRPARGGGGARPHHLGRGPAGQALVAVGPHQQRRLPLRLLPGRLRPDPRLRAAGGPAAGARLRRRPARARPGAGPGRAVHPPRHPQAGHRAVAARRERGLAAARRAAQLRPRGPRAQRRAAGPDVRAQRGRQPQPPRRAAVAHHPHRQRRLRRPRLLALRRGGALRPRRSLRAGRAPAAELPLPQRGAGLRPLRREPPHGLRAQHPRLPHHLVGLPERGGLLLQLQVLPPLHRLRGPLRLVPLQPHRPRPQVRRPGGARRLLAPEEPLRPRGLPHDPLGLPHELEGRRPRPLALLAHRRRQPRDAHAGQGGRPGGAGGALLGLPRLGGDEELEGGDAGGGDAGRARLGGHLRLLGGGHARAGLLGQRPARRAAPRLRPALHRVPPDPPPAAGRGLPRRVQHGLQPRARDLLLARGPAGAPQGGPGRGLEPGPGPGAAQLQPRARRLHRQLGARAGAAAEGPGGHRQAGRAG</sequence>
<gene>
    <name evidence="2" type="ORF">Mterra_03449</name>
</gene>
<dbReference type="Proteomes" id="UP000265715">
    <property type="component" value="Unassembled WGS sequence"/>
</dbReference>
<feature type="region of interest" description="Disordered" evidence="1">
    <location>
        <begin position="301"/>
        <end position="346"/>
    </location>
</feature>
<protein>
    <submittedName>
        <fullName evidence="2">Uncharacterized protein</fullName>
    </submittedName>
</protein>
<feature type="compositionally biased region" description="Basic residues" evidence="1">
    <location>
        <begin position="143"/>
        <end position="153"/>
    </location>
</feature>
<comment type="caution">
    <text evidence="2">The sequence shown here is derived from an EMBL/GenBank/DDBJ whole genome shotgun (WGS) entry which is preliminary data.</text>
</comment>
<feature type="compositionally biased region" description="Gly residues" evidence="1">
    <location>
        <begin position="423"/>
        <end position="433"/>
    </location>
</feature>
<feature type="compositionally biased region" description="Gly residues" evidence="1">
    <location>
        <begin position="311"/>
        <end position="323"/>
    </location>
</feature>
<evidence type="ECO:0000256" key="1">
    <source>
        <dbReference type="SAM" id="MobiDB-lite"/>
    </source>
</evidence>
<proteinExistence type="predicted"/>
<keyword evidence="3" id="KW-1185">Reference proteome</keyword>
<accession>A0A399ECZ0</accession>
<feature type="compositionally biased region" description="Low complexity" evidence="1">
    <location>
        <begin position="72"/>
        <end position="81"/>
    </location>
</feature>
<evidence type="ECO:0000313" key="2">
    <source>
        <dbReference type="EMBL" id="RIH80820.1"/>
    </source>
</evidence>
<feature type="compositionally biased region" description="Low complexity" evidence="1">
    <location>
        <begin position="103"/>
        <end position="114"/>
    </location>
</feature>
<dbReference type="AlphaFoldDB" id="A0A399ECZ0"/>